<dbReference type="PROSITE" id="PS51384">
    <property type="entry name" value="FAD_FR"/>
    <property type="match status" value="1"/>
</dbReference>
<dbReference type="GO" id="GO:0016491">
    <property type="term" value="F:oxidoreductase activity"/>
    <property type="evidence" value="ECO:0007669"/>
    <property type="project" value="InterPro"/>
</dbReference>
<dbReference type="InterPro" id="IPR017927">
    <property type="entry name" value="FAD-bd_FR_type"/>
</dbReference>
<comment type="caution">
    <text evidence="6">The sequence shown here is derived from an EMBL/GenBank/DDBJ whole genome shotgun (WGS) entry which is preliminary data.</text>
</comment>
<dbReference type="Gene3D" id="3.40.50.80">
    <property type="entry name" value="Nucleotide-binding domain of ferredoxin-NADP reductase (FNR) module"/>
    <property type="match status" value="1"/>
</dbReference>
<dbReference type="PANTHER" id="PTHR47354:SF5">
    <property type="entry name" value="PROTEIN RFBI"/>
    <property type="match status" value="1"/>
</dbReference>
<evidence type="ECO:0000259" key="4">
    <source>
        <dbReference type="PROSITE" id="PS51085"/>
    </source>
</evidence>
<dbReference type="InterPro" id="IPR008333">
    <property type="entry name" value="Cbr1-like_FAD-bd_dom"/>
</dbReference>
<accession>A0A9X2IFL8</accession>
<feature type="domain" description="FAD-binding FR-type" evidence="5">
    <location>
        <begin position="102"/>
        <end position="202"/>
    </location>
</feature>
<dbReference type="InterPro" id="IPR006058">
    <property type="entry name" value="2Fe2S_fd_BS"/>
</dbReference>
<dbReference type="InterPro" id="IPR012675">
    <property type="entry name" value="Beta-grasp_dom_sf"/>
</dbReference>
<dbReference type="Gene3D" id="2.40.30.10">
    <property type="entry name" value="Translation factors"/>
    <property type="match status" value="1"/>
</dbReference>
<evidence type="ECO:0000256" key="2">
    <source>
        <dbReference type="ARBA" id="ARBA00022714"/>
    </source>
</evidence>
<dbReference type="PROSITE" id="PS00197">
    <property type="entry name" value="2FE2S_FER_1"/>
    <property type="match status" value="1"/>
</dbReference>
<dbReference type="Pfam" id="PF00970">
    <property type="entry name" value="FAD_binding_6"/>
    <property type="match status" value="1"/>
</dbReference>
<dbReference type="InterPro" id="IPR001433">
    <property type="entry name" value="OxRdtase_FAD/NAD-bd"/>
</dbReference>
<dbReference type="Gene3D" id="3.10.20.30">
    <property type="match status" value="1"/>
</dbReference>
<dbReference type="InterPro" id="IPR001041">
    <property type="entry name" value="2Fe-2S_ferredoxin-type"/>
</dbReference>
<dbReference type="PANTHER" id="PTHR47354">
    <property type="entry name" value="NADH OXIDOREDUCTASE HCR"/>
    <property type="match status" value="1"/>
</dbReference>
<feature type="domain" description="2Fe-2S ferredoxin-type" evidence="4">
    <location>
        <begin position="2"/>
        <end position="90"/>
    </location>
</feature>
<evidence type="ECO:0000313" key="6">
    <source>
        <dbReference type="EMBL" id="MCM0621203.1"/>
    </source>
</evidence>
<dbReference type="InterPro" id="IPR036010">
    <property type="entry name" value="2Fe-2S_ferredoxin-like_sf"/>
</dbReference>
<protein>
    <submittedName>
        <fullName evidence="6">2Fe-2S iron-sulfur cluster-binding protein</fullName>
    </submittedName>
</protein>
<dbReference type="AlphaFoldDB" id="A0A9X2IFL8"/>
<dbReference type="Pfam" id="PF00111">
    <property type="entry name" value="Fer2"/>
    <property type="match status" value="1"/>
</dbReference>
<keyword evidence="2" id="KW-0408">Iron</keyword>
<dbReference type="Pfam" id="PF00175">
    <property type="entry name" value="NAD_binding_1"/>
    <property type="match status" value="1"/>
</dbReference>
<evidence type="ECO:0000256" key="1">
    <source>
        <dbReference type="ARBA" id="ARBA00001974"/>
    </source>
</evidence>
<evidence type="ECO:0000313" key="7">
    <source>
        <dbReference type="Proteomes" id="UP001139485"/>
    </source>
</evidence>
<dbReference type="PRINTS" id="PR00371">
    <property type="entry name" value="FPNCR"/>
</dbReference>
<sequence>MPRVSVGSSSVEAPPGQSVLESLLRAGVWMPSSCNQGTCGTCKVTVLSGSVDHRDSPLETLPAEQRDAGLALACQSHPTCDVEVTPAGPTSARAGEARTHPLRDLTATITGIEDVARDTRKVLLALPEPLAFSAGQCVELEVPRTGERRQFSLANTATEDRVLELHVRLVEGGAATERWLFADAACGDEVRVTGPLGDFRAPEPEADDGGPMVLLGGGTGLAPLLGIVRTALERHPDREAVLYHGVRHAADLYDRERLVDLENRFAGFRFVPVLSREETRAYRTGYVTEAFLADVSSARGWTGWLCGSPALFESGAAAFKRRRMAPRLIHREKFTAAPATSSLTSPLTSTGA</sequence>
<keyword evidence="2" id="KW-0001">2Fe-2S</keyword>
<proteinExistence type="predicted"/>
<name>A0A9X2IFL8_9ACTN</name>
<dbReference type="Proteomes" id="UP001139485">
    <property type="component" value="Unassembled WGS sequence"/>
</dbReference>
<evidence type="ECO:0000259" key="5">
    <source>
        <dbReference type="PROSITE" id="PS51384"/>
    </source>
</evidence>
<dbReference type="GO" id="GO:0051537">
    <property type="term" value="F:2 iron, 2 sulfur cluster binding"/>
    <property type="evidence" value="ECO:0007669"/>
    <property type="project" value="UniProtKB-KW"/>
</dbReference>
<dbReference type="PRINTS" id="PR00410">
    <property type="entry name" value="PHEHYDRXLASE"/>
</dbReference>
<comment type="cofactor">
    <cofactor evidence="1">
        <name>FAD</name>
        <dbReference type="ChEBI" id="CHEBI:57692"/>
    </cofactor>
</comment>
<reference evidence="6" key="1">
    <citation type="submission" date="2022-05" db="EMBL/GenBank/DDBJ databases">
        <authorList>
            <person name="Tuo L."/>
        </authorList>
    </citation>
    <scope>NUCLEOTIDE SEQUENCE</scope>
    <source>
        <strain evidence="6">BSK12Z-4</strain>
    </source>
</reference>
<dbReference type="InterPro" id="IPR050415">
    <property type="entry name" value="MRET"/>
</dbReference>
<dbReference type="EMBL" id="JAMOIL010000015">
    <property type="protein sequence ID" value="MCM0621203.1"/>
    <property type="molecule type" value="Genomic_DNA"/>
</dbReference>
<dbReference type="PROSITE" id="PS51085">
    <property type="entry name" value="2FE2S_FER_2"/>
    <property type="match status" value="1"/>
</dbReference>
<gene>
    <name evidence="6" type="ORF">M8330_12975</name>
</gene>
<dbReference type="InterPro" id="IPR001709">
    <property type="entry name" value="Flavoprot_Pyr_Nucl_cyt_Rdtase"/>
</dbReference>
<dbReference type="RefSeq" id="WP_250827678.1">
    <property type="nucleotide sequence ID" value="NZ_JAMOIL010000015.1"/>
</dbReference>
<evidence type="ECO:0000256" key="3">
    <source>
        <dbReference type="ARBA" id="ARBA00023014"/>
    </source>
</evidence>
<keyword evidence="2" id="KW-0479">Metal-binding</keyword>
<keyword evidence="3" id="KW-0411">Iron-sulfur</keyword>
<keyword evidence="7" id="KW-1185">Reference proteome</keyword>
<dbReference type="InterPro" id="IPR017938">
    <property type="entry name" value="Riboflavin_synthase-like_b-brl"/>
</dbReference>
<dbReference type="SUPFAM" id="SSF54292">
    <property type="entry name" value="2Fe-2S ferredoxin-like"/>
    <property type="match status" value="1"/>
</dbReference>
<dbReference type="CDD" id="cd00207">
    <property type="entry name" value="fer2"/>
    <property type="match status" value="1"/>
</dbReference>
<dbReference type="SUPFAM" id="SSF52343">
    <property type="entry name" value="Ferredoxin reductase-like, C-terminal NADP-linked domain"/>
    <property type="match status" value="1"/>
</dbReference>
<dbReference type="SUPFAM" id="SSF63380">
    <property type="entry name" value="Riboflavin synthase domain-like"/>
    <property type="match status" value="1"/>
</dbReference>
<organism evidence="6 7">
    <name type="scientific">Nocardioides bruguierae</name>
    <dbReference type="NCBI Taxonomy" id="2945102"/>
    <lineage>
        <taxon>Bacteria</taxon>
        <taxon>Bacillati</taxon>
        <taxon>Actinomycetota</taxon>
        <taxon>Actinomycetes</taxon>
        <taxon>Propionibacteriales</taxon>
        <taxon>Nocardioidaceae</taxon>
        <taxon>Nocardioides</taxon>
    </lineage>
</organism>
<dbReference type="InterPro" id="IPR039261">
    <property type="entry name" value="FNR_nucleotide-bd"/>
</dbReference>